<name>A0A2P6NBC6_9EUKA</name>
<dbReference type="InterPro" id="IPR055458">
    <property type="entry name" value="IFT52_GIFT"/>
</dbReference>
<dbReference type="Gene3D" id="6.10.250.2800">
    <property type="match status" value="1"/>
</dbReference>
<dbReference type="AlphaFoldDB" id="A0A2P6NBC6"/>
<reference evidence="4 5" key="1">
    <citation type="journal article" date="2018" name="Genome Biol. Evol.">
        <title>Multiple Roots of Fruiting Body Formation in Amoebozoa.</title>
        <authorList>
            <person name="Hillmann F."/>
            <person name="Forbes G."/>
            <person name="Novohradska S."/>
            <person name="Ferling I."/>
            <person name="Riege K."/>
            <person name="Groth M."/>
            <person name="Westermann M."/>
            <person name="Marz M."/>
            <person name="Spaller T."/>
            <person name="Winckler T."/>
            <person name="Schaap P."/>
            <person name="Glockner G."/>
        </authorList>
    </citation>
    <scope>NUCLEOTIDE SEQUENCE [LARGE SCALE GENOMIC DNA]</scope>
    <source>
        <strain evidence="4 5">Jena</strain>
    </source>
</reference>
<gene>
    <name evidence="4" type="ORF">PROFUN_02077</name>
</gene>
<evidence type="ECO:0000259" key="3">
    <source>
        <dbReference type="Pfam" id="PF23355"/>
    </source>
</evidence>
<evidence type="ECO:0000313" key="5">
    <source>
        <dbReference type="Proteomes" id="UP000241769"/>
    </source>
</evidence>
<feature type="domain" description="Intraflagellar transport protein 52 C-terminal" evidence="1">
    <location>
        <begin position="383"/>
        <end position="437"/>
    </location>
</feature>
<accession>A0A2P6NBC6</accession>
<dbReference type="GO" id="GO:0042073">
    <property type="term" value="P:intraciliary transport"/>
    <property type="evidence" value="ECO:0007669"/>
    <property type="project" value="TreeGrafter"/>
</dbReference>
<dbReference type="GO" id="GO:0005814">
    <property type="term" value="C:centriole"/>
    <property type="evidence" value="ECO:0007669"/>
    <property type="project" value="TreeGrafter"/>
</dbReference>
<feature type="domain" description="IFT52 GIFT" evidence="3">
    <location>
        <begin position="19"/>
        <end position="276"/>
    </location>
</feature>
<dbReference type="Pfam" id="PF21178">
    <property type="entry name" value="Itf52_C"/>
    <property type="match status" value="1"/>
</dbReference>
<dbReference type="InterPro" id="IPR039975">
    <property type="entry name" value="IFT52"/>
</dbReference>
<protein>
    <submittedName>
        <fullName evidence="4">Uncharacterized protein</fullName>
    </submittedName>
</protein>
<dbReference type="EMBL" id="MDYQ01000129">
    <property type="protein sequence ID" value="PRP81243.1"/>
    <property type="molecule type" value="Genomic_DNA"/>
</dbReference>
<dbReference type="OrthoDB" id="10259368at2759"/>
<dbReference type="InParanoid" id="A0A2P6NBC6"/>
<proteinExistence type="predicted"/>
<dbReference type="CDD" id="cd23683">
    <property type="entry name" value="IFT52_CTD"/>
    <property type="match status" value="1"/>
</dbReference>
<dbReference type="GO" id="GO:0060271">
    <property type="term" value="P:cilium assembly"/>
    <property type="evidence" value="ECO:0007669"/>
    <property type="project" value="TreeGrafter"/>
</dbReference>
<evidence type="ECO:0000313" key="4">
    <source>
        <dbReference type="EMBL" id="PRP81243.1"/>
    </source>
</evidence>
<dbReference type="SUPFAM" id="SSF52317">
    <property type="entry name" value="Class I glutamine amidotransferase-like"/>
    <property type="match status" value="1"/>
</dbReference>
<evidence type="ECO:0000259" key="1">
    <source>
        <dbReference type="Pfam" id="PF21178"/>
    </source>
</evidence>
<feature type="domain" description="IFT52 central" evidence="2">
    <location>
        <begin position="292"/>
        <end position="372"/>
    </location>
</feature>
<keyword evidence="5" id="KW-1185">Reference proteome</keyword>
<dbReference type="Pfam" id="PF23355">
    <property type="entry name" value="IFT52_GIFT"/>
    <property type="match status" value="1"/>
</dbReference>
<dbReference type="GO" id="GO:0005929">
    <property type="term" value="C:cilium"/>
    <property type="evidence" value="ECO:0007669"/>
    <property type="project" value="TreeGrafter"/>
</dbReference>
<organism evidence="4 5">
    <name type="scientific">Planoprotostelium fungivorum</name>
    <dbReference type="NCBI Taxonomy" id="1890364"/>
    <lineage>
        <taxon>Eukaryota</taxon>
        <taxon>Amoebozoa</taxon>
        <taxon>Evosea</taxon>
        <taxon>Variosea</taxon>
        <taxon>Cavosteliida</taxon>
        <taxon>Cavosteliaceae</taxon>
        <taxon>Planoprotostelium</taxon>
    </lineage>
</organism>
<dbReference type="InterPro" id="IPR055460">
    <property type="entry name" value="IFT52_central"/>
</dbReference>
<evidence type="ECO:0000259" key="2">
    <source>
        <dbReference type="Pfam" id="PF23352"/>
    </source>
</evidence>
<dbReference type="PANTHER" id="PTHR12969">
    <property type="entry name" value="NGD5/OSM-6/IFT52"/>
    <property type="match status" value="1"/>
</dbReference>
<sequence length="454" mass="50680">MPPANDKMNGDRSSAAGPIVFNVSKKEIATPTNGFKKLYRKLRSQKVQLNKEELSPTVLDNISILVFGGPREKFKESEFKALTEFVERGGSVLYLSGEGGDNKTGTNFNYFLEEYGMSVNNDSVIRTSYQKYQHPKEVLIQDGVINKEINRIAGKKPGGANTFLTTTTTPKIAVGDDKSHAEKGNPAFLSIVYPYGSTLHVQKPAVPVICSGVISYPLNRPICSFWTKKGAGRVAAVGSAAIFDDKWLEEEENSKLQEVIFRWLQGEFNLNQIDADSWDLSDYHYAPNTEELAERVRCCLQETEELPKDPMQLFDDNLFSFDTHLVPDVLSLYEDLGVKHDPLTLIPPHFEVPLPPLQPAVFAPILSELPPPPLELFDLDEQFASEKSRLAQVTSVCKAGADEDLEYMVREAGEILGVVGQLKPEGRTGKHILEFIFKQIVNWKKLNQDAPMDV</sequence>
<dbReference type="InterPro" id="IPR029062">
    <property type="entry name" value="Class_I_gatase-like"/>
</dbReference>
<dbReference type="Pfam" id="PF23352">
    <property type="entry name" value="IFT52_central"/>
    <property type="match status" value="1"/>
</dbReference>
<dbReference type="GO" id="GO:0030992">
    <property type="term" value="C:intraciliary transport particle B"/>
    <property type="evidence" value="ECO:0007669"/>
    <property type="project" value="TreeGrafter"/>
</dbReference>
<dbReference type="PANTHER" id="PTHR12969:SF7">
    <property type="entry name" value="INTRAFLAGELLAR TRANSPORT PROTEIN 52 HOMOLOG"/>
    <property type="match status" value="1"/>
</dbReference>
<dbReference type="STRING" id="1890364.A0A2P6NBC6"/>
<dbReference type="InterPro" id="IPR048643">
    <property type="entry name" value="Itf52_C"/>
</dbReference>
<dbReference type="Proteomes" id="UP000241769">
    <property type="component" value="Unassembled WGS sequence"/>
</dbReference>
<comment type="caution">
    <text evidence="4">The sequence shown here is derived from an EMBL/GenBank/DDBJ whole genome shotgun (WGS) entry which is preliminary data.</text>
</comment>